<organism evidence="1">
    <name type="scientific">Timema bartmani</name>
    <dbReference type="NCBI Taxonomy" id="61472"/>
    <lineage>
        <taxon>Eukaryota</taxon>
        <taxon>Metazoa</taxon>
        <taxon>Ecdysozoa</taxon>
        <taxon>Arthropoda</taxon>
        <taxon>Hexapoda</taxon>
        <taxon>Insecta</taxon>
        <taxon>Pterygota</taxon>
        <taxon>Neoptera</taxon>
        <taxon>Polyneoptera</taxon>
        <taxon>Phasmatodea</taxon>
        <taxon>Timematodea</taxon>
        <taxon>Timematoidea</taxon>
        <taxon>Timematidae</taxon>
        <taxon>Timema</taxon>
    </lineage>
</organism>
<dbReference type="AlphaFoldDB" id="A0A7R9I7G7"/>
<dbReference type="EMBL" id="OD575758">
    <property type="protein sequence ID" value="CAD7450499.1"/>
    <property type="molecule type" value="Genomic_DNA"/>
</dbReference>
<protein>
    <submittedName>
        <fullName evidence="1">Uncharacterized protein</fullName>
    </submittedName>
</protein>
<reference evidence="1" key="1">
    <citation type="submission" date="2020-11" db="EMBL/GenBank/DDBJ databases">
        <authorList>
            <person name="Tran Van P."/>
        </authorList>
    </citation>
    <scope>NUCLEOTIDE SEQUENCE</scope>
</reference>
<accession>A0A7R9I7G7</accession>
<sequence>MAWHVINSDIPKKNLDIKIEGKRIHIDNRQSGHKIAYKTVLVNIDPSTSHCLTHCYEPSHLLQNAEETFQKDVITLFRRT</sequence>
<name>A0A7R9I7G7_9NEOP</name>
<gene>
    <name evidence="1" type="ORF">TBIB3V08_LOCUS12769</name>
</gene>
<evidence type="ECO:0000313" key="1">
    <source>
        <dbReference type="EMBL" id="CAD7450499.1"/>
    </source>
</evidence>
<proteinExistence type="predicted"/>